<keyword evidence="6" id="KW-1185">Reference proteome</keyword>
<evidence type="ECO:0000259" key="4">
    <source>
        <dbReference type="PROSITE" id="PS51891"/>
    </source>
</evidence>
<dbReference type="AlphaFoldDB" id="A0A9P4TV68"/>
<dbReference type="OrthoDB" id="2993351at2759"/>
<name>A0A9P4TV68_9PEZI</name>
<evidence type="ECO:0000256" key="3">
    <source>
        <dbReference type="ARBA" id="ARBA00022833"/>
    </source>
</evidence>
<feature type="domain" description="CENP-V/GFA" evidence="4">
    <location>
        <begin position="10"/>
        <end position="118"/>
    </location>
</feature>
<evidence type="ECO:0000313" key="5">
    <source>
        <dbReference type="EMBL" id="KAF2423557.1"/>
    </source>
</evidence>
<proteinExistence type="inferred from homology"/>
<dbReference type="InterPro" id="IPR011057">
    <property type="entry name" value="Mss4-like_sf"/>
</dbReference>
<keyword evidence="2" id="KW-0479">Metal-binding</keyword>
<dbReference type="InterPro" id="IPR006913">
    <property type="entry name" value="CENP-V/GFA"/>
</dbReference>
<dbReference type="PANTHER" id="PTHR28620">
    <property type="entry name" value="CENTROMERE PROTEIN V"/>
    <property type="match status" value="1"/>
</dbReference>
<comment type="caution">
    <text evidence="5">The sequence shown here is derived from an EMBL/GenBank/DDBJ whole genome shotgun (WGS) entry which is preliminary data.</text>
</comment>
<accession>A0A9P4TV68</accession>
<organism evidence="5 6">
    <name type="scientific">Tothia fuscella</name>
    <dbReference type="NCBI Taxonomy" id="1048955"/>
    <lineage>
        <taxon>Eukaryota</taxon>
        <taxon>Fungi</taxon>
        <taxon>Dikarya</taxon>
        <taxon>Ascomycota</taxon>
        <taxon>Pezizomycotina</taxon>
        <taxon>Dothideomycetes</taxon>
        <taxon>Pleosporomycetidae</taxon>
        <taxon>Venturiales</taxon>
        <taxon>Cylindrosympodiaceae</taxon>
        <taxon>Tothia</taxon>
    </lineage>
</organism>
<dbReference type="SUPFAM" id="SSF51316">
    <property type="entry name" value="Mss4-like"/>
    <property type="match status" value="1"/>
</dbReference>
<keyword evidence="3" id="KW-0862">Zinc</keyword>
<dbReference type="GO" id="GO:0016846">
    <property type="term" value="F:carbon-sulfur lyase activity"/>
    <property type="evidence" value="ECO:0007669"/>
    <property type="project" value="InterPro"/>
</dbReference>
<protein>
    <recommendedName>
        <fullName evidence="4">CENP-V/GFA domain-containing protein</fullName>
    </recommendedName>
</protein>
<reference evidence="5" key="1">
    <citation type="journal article" date="2020" name="Stud. Mycol.">
        <title>101 Dothideomycetes genomes: a test case for predicting lifestyles and emergence of pathogens.</title>
        <authorList>
            <person name="Haridas S."/>
            <person name="Albert R."/>
            <person name="Binder M."/>
            <person name="Bloem J."/>
            <person name="Labutti K."/>
            <person name="Salamov A."/>
            <person name="Andreopoulos B."/>
            <person name="Baker S."/>
            <person name="Barry K."/>
            <person name="Bills G."/>
            <person name="Bluhm B."/>
            <person name="Cannon C."/>
            <person name="Castanera R."/>
            <person name="Culley D."/>
            <person name="Daum C."/>
            <person name="Ezra D."/>
            <person name="Gonzalez J."/>
            <person name="Henrissat B."/>
            <person name="Kuo A."/>
            <person name="Liang C."/>
            <person name="Lipzen A."/>
            <person name="Lutzoni F."/>
            <person name="Magnuson J."/>
            <person name="Mondo S."/>
            <person name="Nolan M."/>
            <person name="Ohm R."/>
            <person name="Pangilinan J."/>
            <person name="Park H.-J."/>
            <person name="Ramirez L."/>
            <person name="Alfaro M."/>
            <person name="Sun H."/>
            <person name="Tritt A."/>
            <person name="Yoshinaga Y."/>
            <person name="Zwiers L.-H."/>
            <person name="Turgeon B."/>
            <person name="Goodwin S."/>
            <person name="Spatafora J."/>
            <person name="Crous P."/>
            <person name="Grigoriev I."/>
        </authorList>
    </citation>
    <scope>NUCLEOTIDE SEQUENCE</scope>
    <source>
        <strain evidence="5">CBS 130266</strain>
    </source>
</reference>
<evidence type="ECO:0000256" key="1">
    <source>
        <dbReference type="ARBA" id="ARBA00005495"/>
    </source>
</evidence>
<dbReference type="InterPro" id="IPR052355">
    <property type="entry name" value="CENP-V-like"/>
</dbReference>
<evidence type="ECO:0000256" key="2">
    <source>
        <dbReference type="ARBA" id="ARBA00022723"/>
    </source>
</evidence>
<dbReference type="Gene3D" id="2.170.150.70">
    <property type="match status" value="1"/>
</dbReference>
<dbReference type="Proteomes" id="UP000800235">
    <property type="component" value="Unassembled WGS sequence"/>
</dbReference>
<gene>
    <name evidence="5" type="ORF">EJ08DRAFT_652684</name>
</gene>
<dbReference type="Pfam" id="PF04828">
    <property type="entry name" value="GFA"/>
    <property type="match status" value="1"/>
</dbReference>
<evidence type="ECO:0000313" key="6">
    <source>
        <dbReference type="Proteomes" id="UP000800235"/>
    </source>
</evidence>
<dbReference type="PROSITE" id="PS51891">
    <property type="entry name" value="CENP_V_GFA"/>
    <property type="match status" value="1"/>
</dbReference>
<dbReference type="PANTHER" id="PTHR28620:SF1">
    <property type="entry name" value="CENP-V_GFA DOMAIN-CONTAINING PROTEIN"/>
    <property type="match status" value="1"/>
</dbReference>
<dbReference type="EMBL" id="MU007080">
    <property type="protein sequence ID" value="KAF2423557.1"/>
    <property type="molecule type" value="Genomic_DNA"/>
</dbReference>
<comment type="similarity">
    <text evidence="1">Belongs to the Gfa family.</text>
</comment>
<dbReference type="GO" id="GO:0046872">
    <property type="term" value="F:metal ion binding"/>
    <property type="evidence" value="ECO:0007669"/>
    <property type="project" value="UniProtKB-KW"/>
</dbReference>
<sequence length="122" mass="13401">MAESKSSQVYKGSCHCGANAYTCSVTPPLDDPESKVINCNCSLCTRNGYLLVFVEDVKWTKGSLEELTVYKWNTGKFPHYFCPSCGTSLAGQGPDKLAFNVRAFHDIDLKSLNLLPIDGKSQ</sequence>